<dbReference type="Pfam" id="PF10604">
    <property type="entry name" value="Polyketide_cyc2"/>
    <property type="match status" value="1"/>
</dbReference>
<keyword evidence="2" id="KW-1185">Reference proteome</keyword>
<dbReference type="InterPro" id="IPR019587">
    <property type="entry name" value="Polyketide_cyclase/dehydratase"/>
</dbReference>
<dbReference type="InterPro" id="IPR023393">
    <property type="entry name" value="START-like_dom_sf"/>
</dbReference>
<dbReference type="Proteomes" id="UP000193077">
    <property type="component" value="Unassembled WGS sequence"/>
</dbReference>
<dbReference type="Gene3D" id="3.30.530.20">
    <property type="match status" value="1"/>
</dbReference>
<dbReference type="RefSeq" id="WP_085794181.1">
    <property type="nucleotide sequence ID" value="NZ_FWFO01000001.1"/>
</dbReference>
<name>A0A1Y5RMA3_9RHOB</name>
<evidence type="ECO:0000313" key="1">
    <source>
        <dbReference type="EMBL" id="SLN19787.1"/>
    </source>
</evidence>
<dbReference type="PANTHER" id="PTHR39332">
    <property type="entry name" value="BLL4707 PROTEIN"/>
    <property type="match status" value="1"/>
</dbReference>
<dbReference type="SUPFAM" id="SSF55961">
    <property type="entry name" value="Bet v1-like"/>
    <property type="match status" value="1"/>
</dbReference>
<dbReference type="EMBL" id="FWFO01000001">
    <property type="protein sequence ID" value="SLN19787.1"/>
    <property type="molecule type" value="Genomic_DNA"/>
</dbReference>
<organism evidence="1 2">
    <name type="scientific">Falsiruegeria litorea R37</name>
    <dbReference type="NCBI Taxonomy" id="1200284"/>
    <lineage>
        <taxon>Bacteria</taxon>
        <taxon>Pseudomonadati</taxon>
        <taxon>Pseudomonadota</taxon>
        <taxon>Alphaproteobacteria</taxon>
        <taxon>Rhodobacterales</taxon>
        <taxon>Roseobacteraceae</taxon>
        <taxon>Falsiruegeria</taxon>
    </lineage>
</organism>
<dbReference type="OrthoDB" id="1364128at2"/>
<evidence type="ECO:0000313" key="2">
    <source>
        <dbReference type="Proteomes" id="UP000193077"/>
    </source>
</evidence>
<proteinExistence type="predicted"/>
<dbReference type="PANTHER" id="PTHR39332:SF7">
    <property type="entry name" value="SRPBCC FAMILY PROTEIN"/>
    <property type="match status" value="1"/>
</dbReference>
<gene>
    <name evidence="1" type="ORF">TRL7639_00460</name>
</gene>
<reference evidence="1 2" key="1">
    <citation type="submission" date="2017-03" db="EMBL/GenBank/DDBJ databases">
        <authorList>
            <person name="Afonso C.L."/>
            <person name="Miller P.J."/>
            <person name="Scott M.A."/>
            <person name="Spackman E."/>
            <person name="Goraichik I."/>
            <person name="Dimitrov K.M."/>
            <person name="Suarez D.L."/>
            <person name="Swayne D.E."/>
        </authorList>
    </citation>
    <scope>NUCLEOTIDE SEQUENCE [LARGE SCALE GENOMIC DNA]</scope>
    <source>
        <strain evidence="1 2">CECT 7639</strain>
    </source>
</reference>
<accession>A0A1Y5RMA3</accession>
<sequence length="147" mass="16289">MHVYRSMILNAPIEAVWSAVRAFDSVAAWNPGVVAARMETGTATSVGSIRHLDIVDGAVFRETLLELSDAQRFYTYDIVDCPLPVQNYVSTHRFVPITHTNQTLGIWESRFSCAQDLEQDMETIVGDQIYVNGMTGLNDYLTGGDNG</sequence>
<dbReference type="CDD" id="cd07821">
    <property type="entry name" value="PYR_PYL_RCAR_like"/>
    <property type="match status" value="1"/>
</dbReference>
<dbReference type="AlphaFoldDB" id="A0A1Y5RMA3"/>
<protein>
    <submittedName>
        <fullName evidence="1">Polyketide cyclase / dehydrase and lipid transport</fullName>
    </submittedName>
</protein>